<accession>A0AC58LQ29</accession>
<dbReference type="RefSeq" id="XP_073919247.1">
    <property type="nucleotide sequence ID" value="XM_074063146.1"/>
</dbReference>
<sequence length="383" mass="44243">MPSRMYKVDLSADPKEVAAIEARRNREKERQSRFFNVRNRVKGVDVQALNSQVKEQKLRKAKERSEEAAYGIKQVQYDLVAQMLEKEEAEKTCRMTKKTQDFQKQKQQLPLNNRHEFNFWDPDGLQLFPACLGGTNSFPGPDILQHLGEDLNRSSCLRAQQEQFRCSLDKQLQKQEEARAEAARIDKLSNQLRLAMDMQAAHTARLEESCRVAMMTAMANANKAQAAELAMRQRREHQRQQEANLKEIQKQVTSDLLTENPKAAQHPRAPHRVLSYCWKGMTPEQRAAIRKAQGAQCHEKAAQNRAEQALNNEWENQTMCLAQAALELEEQERELCAEFRRGLGSFNQDLAKEQRAQQNYLNSIIYTNQPTAQYHLQFNNSSR</sequence>
<organism evidence="1 2">
    <name type="scientific">Castor canadensis</name>
    <name type="common">American beaver</name>
    <dbReference type="NCBI Taxonomy" id="51338"/>
    <lineage>
        <taxon>Eukaryota</taxon>
        <taxon>Metazoa</taxon>
        <taxon>Chordata</taxon>
        <taxon>Craniata</taxon>
        <taxon>Vertebrata</taxon>
        <taxon>Euteleostomi</taxon>
        <taxon>Mammalia</taxon>
        <taxon>Eutheria</taxon>
        <taxon>Euarchontoglires</taxon>
        <taxon>Glires</taxon>
        <taxon>Rodentia</taxon>
        <taxon>Castorimorpha</taxon>
        <taxon>Castoridae</taxon>
        <taxon>Castor</taxon>
    </lineage>
</organism>
<keyword evidence="1" id="KW-1185">Reference proteome</keyword>
<reference evidence="2" key="1">
    <citation type="submission" date="2025-08" db="UniProtKB">
        <authorList>
            <consortium name="RefSeq"/>
        </authorList>
    </citation>
    <scope>IDENTIFICATION</scope>
</reference>
<proteinExistence type="predicted"/>
<dbReference type="Proteomes" id="UP001732720">
    <property type="component" value="Chromosome X"/>
</dbReference>
<evidence type="ECO:0000313" key="1">
    <source>
        <dbReference type="Proteomes" id="UP001732720"/>
    </source>
</evidence>
<protein>
    <submittedName>
        <fullName evidence="2">RIB43A-like with coiled-coils protein 1 isoform X1</fullName>
    </submittedName>
</protein>
<name>A0AC58LQ29_CASCN</name>
<gene>
    <name evidence="2" type="primary">Ribc1</name>
</gene>
<evidence type="ECO:0000313" key="2">
    <source>
        <dbReference type="RefSeq" id="XP_073919247.1"/>
    </source>
</evidence>